<dbReference type="Proteomes" id="UP000218887">
    <property type="component" value="Unassembled WGS sequence"/>
</dbReference>
<protein>
    <submittedName>
        <fullName evidence="1">Uncharacterized protein</fullName>
    </submittedName>
</protein>
<reference evidence="1 2" key="1">
    <citation type="submission" date="2017-08" db="EMBL/GenBank/DDBJ databases">
        <title>Virgibacillus indicus sp. nov. and Virgibacillus profoundi sp. nov, two moderately halophilic bacteria isolated from marine sediment by using the Microfluidic Streak Plate.</title>
        <authorList>
            <person name="Xu B."/>
            <person name="Hu B."/>
            <person name="Wang J."/>
            <person name="Zhu Y."/>
            <person name="Huang L."/>
            <person name="Du W."/>
            <person name="Huang Y."/>
        </authorList>
    </citation>
    <scope>NUCLEOTIDE SEQUENCE [LARGE SCALE GENOMIC DNA]</scope>
    <source>
        <strain evidence="1 2">IO3-P3-H5</strain>
    </source>
</reference>
<evidence type="ECO:0000313" key="2">
    <source>
        <dbReference type="Proteomes" id="UP000218887"/>
    </source>
</evidence>
<proteinExistence type="predicted"/>
<accession>A0A2A2IA28</accession>
<organism evidence="1 2">
    <name type="scientific">Virgibacillus profundi</name>
    <dbReference type="NCBI Taxonomy" id="2024555"/>
    <lineage>
        <taxon>Bacteria</taxon>
        <taxon>Bacillati</taxon>
        <taxon>Bacillota</taxon>
        <taxon>Bacilli</taxon>
        <taxon>Bacillales</taxon>
        <taxon>Bacillaceae</taxon>
        <taxon>Virgibacillus</taxon>
    </lineage>
</organism>
<dbReference type="AlphaFoldDB" id="A0A2A2IA28"/>
<keyword evidence="2" id="KW-1185">Reference proteome</keyword>
<dbReference type="EMBL" id="NPOA01000012">
    <property type="protein sequence ID" value="PAV28432.1"/>
    <property type="molecule type" value="Genomic_DNA"/>
</dbReference>
<dbReference type="RefSeq" id="WP_095656547.1">
    <property type="nucleotide sequence ID" value="NZ_NPOA01000012.1"/>
</dbReference>
<comment type="caution">
    <text evidence="1">The sequence shown here is derived from an EMBL/GenBank/DDBJ whole genome shotgun (WGS) entry which is preliminary data.</text>
</comment>
<dbReference type="OrthoDB" id="6501901at2"/>
<sequence>MNKDDCLTGDKEVISEDYQIDAISRLVTSFVAIINPHTIIFCSDEIEKEILNKFAIASLKYIPSEHLPELTMSDWKQDYLYGLQRLCLDLMINE</sequence>
<name>A0A2A2IA28_9BACI</name>
<evidence type="ECO:0000313" key="1">
    <source>
        <dbReference type="EMBL" id="PAV28432.1"/>
    </source>
</evidence>
<gene>
    <name evidence="1" type="ORF">CIL05_15950</name>
</gene>